<dbReference type="SUPFAM" id="SSF159774">
    <property type="entry name" value="YerB-like"/>
    <property type="match status" value="1"/>
</dbReference>
<dbReference type="InterPro" id="IPR021416">
    <property type="entry name" value="DUF3048_N"/>
</dbReference>
<comment type="caution">
    <text evidence="3">The sequence shown here is derived from an EMBL/GenBank/DDBJ whole genome shotgun (WGS) entry which is preliminary data.</text>
</comment>
<protein>
    <recommendedName>
        <fullName evidence="5">DUF3048 domain-containing protein</fullName>
    </recommendedName>
</protein>
<dbReference type="Pfam" id="PF11258">
    <property type="entry name" value="DUF3048"/>
    <property type="match status" value="1"/>
</dbReference>
<accession>A0A2H0B7D6</accession>
<evidence type="ECO:0000313" key="3">
    <source>
        <dbReference type="EMBL" id="PIP53603.1"/>
    </source>
</evidence>
<dbReference type="InterPro" id="IPR035328">
    <property type="entry name" value="DUF3048_C"/>
</dbReference>
<reference evidence="3 4" key="1">
    <citation type="submission" date="2017-09" db="EMBL/GenBank/DDBJ databases">
        <title>Depth-based differentiation of microbial function through sediment-hosted aquifers and enrichment of novel symbionts in the deep terrestrial subsurface.</title>
        <authorList>
            <person name="Probst A.J."/>
            <person name="Ladd B."/>
            <person name="Jarett J.K."/>
            <person name="Geller-Mcgrath D.E."/>
            <person name="Sieber C.M."/>
            <person name="Emerson J.B."/>
            <person name="Anantharaman K."/>
            <person name="Thomas B.C."/>
            <person name="Malmstrom R."/>
            <person name="Stieglmeier M."/>
            <person name="Klingl A."/>
            <person name="Woyke T."/>
            <person name="Ryan C.M."/>
            <person name="Banfield J.F."/>
        </authorList>
    </citation>
    <scope>NUCLEOTIDE SEQUENCE [LARGE SCALE GENOMIC DNA]</scope>
    <source>
        <strain evidence="3">CG23_combo_of_CG06-09_8_20_14_all_34_8</strain>
    </source>
</reference>
<dbReference type="Pfam" id="PF17479">
    <property type="entry name" value="DUF3048_C"/>
    <property type="match status" value="1"/>
</dbReference>
<dbReference type="AlphaFoldDB" id="A0A2H0B7D6"/>
<sequence>MKKNIISIIAFLGIYLFVTGTSFAVFTFVLPSSLNIINQNNDQDQATTQTQAQKDSKFKMLLDVSGPKTEVCPINGALFNKTEKDSWMKRRPLLVMIENHEEARPQSGLSNADVIYETVAEGGITRFMGVYYCNAQAYEVMLGPIRSARSYYLDWASEYGNNPLYTHVGGANCNHGCPGSTSKADALGQIEKYGWGGAMGNDLSQYSIGYPTFWRDYERLGHTVATEHTMYSTTERLWAVAAKRDWNYTDSDDVAWDEDFVPWKFADESKIEQGTTNKVSYNFWANSPAGDYSVSWDYEPTSKLYKRLQSGQPHIDLNTNEQLTAKNLVVMYSVESNANDGYPNNAHLVYGLIGKGKAVLFQDGNAEKLTWEKKTRTARTIYYGEDGKEIQFLPGTVWISNIPVGDTSLEY</sequence>
<evidence type="ECO:0000313" key="4">
    <source>
        <dbReference type="Proteomes" id="UP000229459"/>
    </source>
</evidence>
<feature type="domain" description="DUF3048" evidence="2">
    <location>
        <begin position="291"/>
        <end position="399"/>
    </location>
</feature>
<evidence type="ECO:0000259" key="1">
    <source>
        <dbReference type="Pfam" id="PF11258"/>
    </source>
</evidence>
<gene>
    <name evidence="3" type="ORF">COX08_00065</name>
</gene>
<organism evidence="3 4">
    <name type="scientific">Candidatus Beckwithbacteria bacterium CG23_combo_of_CG06-09_8_20_14_all_34_8</name>
    <dbReference type="NCBI Taxonomy" id="1974497"/>
    <lineage>
        <taxon>Bacteria</taxon>
        <taxon>Candidatus Beckwithiibacteriota</taxon>
    </lineage>
</organism>
<dbReference type="EMBL" id="PCSR01000002">
    <property type="protein sequence ID" value="PIP53603.1"/>
    <property type="molecule type" value="Genomic_DNA"/>
</dbReference>
<evidence type="ECO:0008006" key="5">
    <source>
        <dbReference type="Google" id="ProtNLM"/>
    </source>
</evidence>
<name>A0A2H0B7D6_9BACT</name>
<dbReference type="InterPro" id="IPR023158">
    <property type="entry name" value="YerB-like_sf"/>
</dbReference>
<feature type="domain" description="DUF3048" evidence="1">
    <location>
        <begin position="85"/>
        <end position="246"/>
    </location>
</feature>
<dbReference type="Gene3D" id="3.50.90.10">
    <property type="entry name" value="YerB-like"/>
    <property type="match status" value="1"/>
</dbReference>
<dbReference type="Proteomes" id="UP000229459">
    <property type="component" value="Unassembled WGS sequence"/>
</dbReference>
<evidence type="ECO:0000259" key="2">
    <source>
        <dbReference type="Pfam" id="PF17479"/>
    </source>
</evidence>
<proteinExistence type="predicted"/>